<dbReference type="Pfam" id="PF00990">
    <property type="entry name" value="GGDEF"/>
    <property type="match status" value="1"/>
</dbReference>
<dbReference type="PANTHER" id="PTHR44757:SF2">
    <property type="entry name" value="BIOFILM ARCHITECTURE MAINTENANCE PROTEIN MBAA"/>
    <property type="match status" value="1"/>
</dbReference>
<dbReference type="AlphaFoldDB" id="A0A1H7P3V4"/>
<dbReference type="NCBIfam" id="TIGR00229">
    <property type="entry name" value="sensory_box"/>
    <property type="match status" value="2"/>
</dbReference>
<dbReference type="SMART" id="SM00267">
    <property type="entry name" value="GGDEF"/>
    <property type="match status" value="1"/>
</dbReference>
<feature type="transmembrane region" description="Helical" evidence="2">
    <location>
        <begin position="43"/>
        <end position="66"/>
    </location>
</feature>
<evidence type="ECO:0000313" key="7">
    <source>
        <dbReference type="Proteomes" id="UP000199256"/>
    </source>
</evidence>
<dbReference type="PROSITE" id="PS50113">
    <property type="entry name" value="PAC"/>
    <property type="match status" value="2"/>
</dbReference>
<organism evidence="6 7">
    <name type="scientific">Ectothiorhodospira marina</name>
    <dbReference type="NCBI Taxonomy" id="1396821"/>
    <lineage>
        <taxon>Bacteria</taxon>
        <taxon>Pseudomonadati</taxon>
        <taxon>Pseudomonadota</taxon>
        <taxon>Gammaproteobacteria</taxon>
        <taxon>Chromatiales</taxon>
        <taxon>Ectothiorhodospiraceae</taxon>
        <taxon>Ectothiorhodospira</taxon>
    </lineage>
</organism>
<dbReference type="Proteomes" id="UP000199256">
    <property type="component" value="Unassembled WGS sequence"/>
</dbReference>
<evidence type="ECO:0000256" key="1">
    <source>
        <dbReference type="ARBA" id="ARBA00001946"/>
    </source>
</evidence>
<dbReference type="InterPro" id="IPR043128">
    <property type="entry name" value="Rev_trsase/Diguanyl_cyclase"/>
</dbReference>
<dbReference type="Gene3D" id="3.30.70.270">
    <property type="match status" value="1"/>
</dbReference>
<evidence type="ECO:0000256" key="2">
    <source>
        <dbReference type="SAM" id="Phobius"/>
    </source>
</evidence>
<dbReference type="PROSITE" id="PS50112">
    <property type="entry name" value="PAS"/>
    <property type="match status" value="2"/>
</dbReference>
<feature type="domain" description="PAS" evidence="3">
    <location>
        <begin position="461"/>
        <end position="531"/>
    </location>
</feature>
<dbReference type="GO" id="GO:0003824">
    <property type="term" value="F:catalytic activity"/>
    <property type="evidence" value="ECO:0007669"/>
    <property type="project" value="UniProtKB-ARBA"/>
</dbReference>
<dbReference type="RefSeq" id="WP_090254449.1">
    <property type="nucleotide sequence ID" value="NZ_FOAA01000013.1"/>
</dbReference>
<dbReference type="PANTHER" id="PTHR44757">
    <property type="entry name" value="DIGUANYLATE CYCLASE DGCP"/>
    <property type="match status" value="1"/>
</dbReference>
<dbReference type="CDD" id="cd01949">
    <property type="entry name" value="GGDEF"/>
    <property type="match status" value="1"/>
</dbReference>
<keyword evidence="7" id="KW-1185">Reference proteome</keyword>
<reference evidence="7" key="1">
    <citation type="submission" date="2016-10" db="EMBL/GenBank/DDBJ databases">
        <authorList>
            <person name="Varghese N."/>
            <person name="Submissions S."/>
        </authorList>
    </citation>
    <scope>NUCLEOTIDE SEQUENCE [LARGE SCALE GENOMIC DNA]</scope>
    <source>
        <strain evidence="7">DSM 241</strain>
    </source>
</reference>
<dbReference type="InterPro" id="IPR000014">
    <property type="entry name" value="PAS"/>
</dbReference>
<feature type="transmembrane region" description="Helical" evidence="2">
    <location>
        <begin position="112"/>
        <end position="130"/>
    </location>
</feature>
<feature type="transmembrane region" description="Helical" evidence="2">
    <location>
        <begin position="12"/>
        <end position="37"/>
    </location>
</feature>
<evidence type="ECO:0000259" key="4">
    <source>
        <dbReference type="PROSITE" id="PS50113"/>
    </source>
</evidence>
<evidence type="ECO:0000313" key="6">
    <source>
        <dbReference type="EMBL" id="SEL29935.1"/>
    </source>
</evidence>
<proteinExistence type="predicted"/>
<feature type="domain" description="GGDEF" evidence="5">
    <location>
        <begin position="612"/>
        <end position="750"/>
    </location>
</feature>
<dbReference type="PROSITE" id="PS50887">
    <property type="entry name" value="GGDEF"/>
    <property type="match status" value="1"/>
</dbReference>
<keyword evidence="2" id="KW-0812">Transmembrane</keyword>
<feature type="domain" description="PAC" evidence="4">
    <location>
        <begin position="280"/>
        <end position="333"/>
    </location>
</feature>
<feature type="domain" description="PAS" evidence="3">
    <location>
        <begin position="330"/>
        <end position="404"/>
    </location>
</feature>
<feature type="transmembrane region" description="Helical" evidence="2">
    <location>
        <begin position="137"/>
        <end position="155"/>
    </location>
</feature>
<dbReference type="Gene3D" id="3.30.450.20">
    <property type="entry name" value="PAS domain"/>
    <property type="match status" value="3"/>
</dbReference>
<evidence type="ECO:0000259" key="3">
    <source>
        <dbReference type="PROSITE" id="PS50112"/>
    </source>
</evidence>
<feature type="transmembrane region" description="Helical" evidence="2">
    <location>
        <begin position="87"/>
        <end position="106"/>
    </location>
</feature>
<dbReference type="NCBIfam" id="TIGR00254">
    <property type="entry name" value="GGDEF"/>
    <property type="match status" value="1"/>
</dbReference>
<dbReference type="SUPFAM" id="SSF55785">
    <property type="entry name" value="PYP-like sensor domain (PAS domain)"/>
    <property type="match status" value="3"/>
</dbReference>
<protein>
    <submittedName>
        <fullName evidence="6">PAS domain S-box-containing protein/diguanylate cyclase (GGDEF) domain-containing protein</fullName>
    </submittedName>
</protein>
<dbReference type="Pfam" id="PF08448">
    <property type="entry name" value="PAS_4"/>
    <property type="match status" value="1"/>
</dbReference>
<dbReference type="SMART" id="SM00091">
    <property type="entry name" value="PAS"/>
    <property type="match status" value="3"/>
</dbReference>
<dbReference type="InterPro" id="IPR001610">
    <property type="entry name" value="PAC"/>
</dbReference>
<dbReference type="InterPro" id="IPR013655">
    <property type="entry name" value="PAS_fold_3"/>
</dbReference>
<dbReference type="InterPro" id="IPR000160">
    <property type="entry name" value="GGDEF_dom"/>
</dbReference>
<dbReference type="Pfam" id="PF08447">
    <property type="entry name" value="PAS_3"/>
    <property type="match status" value="2"/>
</dbReference>
<gene>
    <name evidence="6" type="ORF">SAMN05444515_11328</name>
</gene>
<dbReference type="OrthoDB" id="9813913at2"/>
<sequence>MNTIDPQVERTRFLYNGLSASLPISLLAAVALAWVHWSLVPQVLILLWLFLLASATALRATLLLYFRRAERQGQDRSRIWLIRFRRGALAMGLAWATGAGVLSQSGDPLSEFFLAFAMAGISSGVMIALATDRLSALLIIGPMLLTLGLALVLPGNGLSPMAGAIVLLFLLFLALMTGRIQSSFEENFRLRQQAESQRGVIRDNELRWRFALEGSGQGLWDWDMITGQVYYAPRWARMLGHESPELAPLLRTREERIHPDDLLRVNGRLNAHLRGETPLFEAEYRMRHREGHHVWIHDRGQVIERTSNGKPIRMIGIQEDISQRKRVEKSLYEERQLFATGPVALFIWDTVDSGRVLYASENVQDLLGYAQGELMSPDFNYADLIHPEDVARVLNEHQDHARSEVHQFEQSYRLRHRGGHYRWFYDITRPERDETGRMQRIRGYLFDQTRLKEMEQALAQSERQNRALLEAMPDLVLRFNAEGRYLDWHSGNSALLYAQPQRFIGKTLSQVLPDQAAWTLYEGIHSVLLHGRMRRVEYALEIGPATHHFEARLVKLNDDEVLAVVRDITTQKQAAERINQLAYCDTLTHLPNRRLLMENIRHAMAVGQRSGQHGALLFLDLDHFKALNDTHGHAIGDLLLQQVARRLREAVREADTVARLGGDEFVVMLEDLELAEEEALQQARQVGQKILDALGQPYDLDGMAYRCTPSIGISLFHGRRLDVEELMRRADQAMYQVKKTGRNGMHVFHASTTRLLHFPTQDRQ</sequence>
<dbReference type="InterPro" id="IPR013656">
    <property type="entry name" value="PAS_4"/>
</dbReference>
<dbReference type="STRING" id="1396821.SAMN05444515_11328"/>
<dbReference type="SUPFAM" id="SSF55073">
    <property type="entry name" value="Nucleotide cyclase"/>
    <property type="match status" value="1"/>
</dbReference>
<dbReference type="InterPro" id="IPR052155">
    <property type="entry name" value="Biofilm_reg_signaling"/>
</dbReference>
<feature type="domain" description="PAC" evidence="4">
    <location>
        <begin position="408"/>
        <end position="460"/>
    </location>
</feature>
<dbReference type="CDD" id="cd00130">
    <property type="entry name" value="PAS"/>
    <property type="match status" value="2"/>
</dbReference>
<dbReference type="FunFam" id="3.30.70.270:FF:000001">
    <property type="entry name" value="Diguanylate cyclase domain protein"/>
    <property type="match status" value="1"/>
</dbReference>
<accession>A0A1H7P3V4</accession>
<dbReference type="InterPro" id="IPR029787">
    <property type="entry name" value="Nucleotide_cyclase"/>
</dbReference>
<dbReference type="InterPro" id="IPR000700">
    <property type="entry name" value="PAS-assoc_C"/>
</dbReference>
<keyword evidence="2" id="KW-0472">Membrane</keyword>
<keyword evidence="2" id="KW-1133">Transmembrane helix</keyword>
<comment type="cofactor">
    <cofactor evidence="1">
        <name>Mg(2+)</name>
        <dbReference type="ChEBI" id="CHEBI:18420"/>
    </cofactor>
</comment>
<dbReference type="InterPro" id="IPR035965">
    <property type="entry name" value="PAS-like_dom_sf"/>
</dbReference>
<name>A0A1H7P3V4_9GAMM</name>
<dbReference type="SMART" id="SM00086">
    <property type="entry name" value="PAC"/>
    <property type="match status" value="2"/>
</dbReference>
<evidence type="ECO:0000259" key="5">
    <source>
        <dbReference type="PROSITE" id="PS50887"/>
    </source>
</evidence>
<dbReference type="EMBL" id="FOAA01000013">
    <property type="protein sequence ID" value="SEL29935.1"/>
    <property type="molecule type" value="Genomic_DNA"/>
</dbReference>